<keyword evidence="5 11" id="KW-1133">Transmembrane helix</keyword>
<evidence type="ECO:0000313" key="17">
    <source>
        <dbReference type="EMBL" id="CAK95004.1"/>
    </source>
</evidence>
<gene>
    <name evidence="17" type="ORF">GSPATT00027332001</name>
</gene>
<dbReference type="PANTHER" id="PTHR13715">
    <property type="entry name" value="RYANODINE RECEPTOR AND IP3 RECEPTOR"/>
    <property type="match status" value="1"/>
</dbReference>
<keyword evidence="8" id="KW-1071">Ligand-gated ion channel</keyword>
<dbReference type="Pfam" id="PF01365">
    <property type="entry name" value="RYDR_ITPR"/>
    <property type="match status" value="2"/>
</dbReference>
<dbReference type="InterPro" id="IPR016093">
    <property type="entry name" value="MIR_motif"/>
</dbReference>
<dbReference type="Pfam" id="PF08709">
    <property type="entry name" value="Ins145_P3_rec"/>
    <property type="match status" value="1"/>
</dbReference>
<dbReference type="GeneID" id="5048162"/>
<dbReference type="InterPro" id="IPR036300">
    <property type="entry name" value="MIR_dom_sf"/>
</dbReference>
<dbReference type="Gene3D" id="2.80.10.50">
    <property type="match status" value="2"/>
</dbReference>
<feature type="domain" description="RyR/IP3R Homology associated" evidence="15">
    <location>
        <begin position="2185"/>
        <end position="2277"/>
    </location>
</feature>
<reference evidence="17 18" key="1">
    <citation type="journal article" date="2006" name="Nature">
        <title>Global trends of whole-genome duplications revealed by the ciliate Paramecium tetraurelia.</title>
        <authorList>
            <consortium name="Genoscope"/>
            <person name="Aury J.-M."/>
            <person name="Jaillon O."/>
            <person name="Duret L."/>
            <person name="Noel B."/>
            <person name="Jubin C."/>
            <person name="Porcel B.M."/>
            <person name="Segurens B."/>
            <person name="Daubin V."/>
            <person name="Anthouard V."/>
            <person name="Aiach N."/>
            <person name="Arnaiz O."/>
            <person name="Billaut A."/>
            <person name="Beisson J."/>
            <person name="Blanc I."/>
            <person name="Bouhouche K."/>
            <person name="Camara F."/>
            <person name="Duharcourt S."/>
            <person name="Guigo R."/>
            <person name="Gogendeau D."/>
            <person name="Katinka M."/>
            <person name="Keller A.-M."/>
            <person name="Kissmehl R."/>
            <person name="Klotz C."/>
            <person name="Koll F."/>
            <person name="Le Moue A."/>
            <person name="Lepere C."/>
            <person name="Malinsky S."/>
            <person name="Nowacki M."/>
            <person name="Nowak J.K."/>
            <person name="Plattner H."/>
            <person name="Poulain J."/>
            <person name="Ruiz F."/>
            <person name="Serrano V."/>
            <person name="Zagulski M."/>
            <person name="Dessen P."/>
            <person name="Betermier M."/>
            <person name="Weissenbach J."/>
            <person name="Scarpelli C."/>
            <person name="Schachter V."/>
            <person name="Sperling L."/>
            <person name="Meyer E."/>
            <person name="Cohen J."/>
            <person name="Wincker P."/>
        </authorList>
    </citation>
    <scope>NUCLEOTIDE SEQUENCE [LARGE SCALE GENOMIC DNA]</scope>
    <source>
        <strain evidence="17 18">Stock d4-2</strain>
    </source>
</reference>
<evidence type="ECO:0000256" key="8">
    <source>
        <dbReference type="ARBA" id="ARBA00023286"/>
    </source>
</evidence>
<evidence type="ECO:0000259" key="12">
    <source>
        <dbReference type="Pfam" id="PF00520"/>
    </source>
</evidence>
<dbReference type="SUPFAM" id="SSF100909">
    <property type="entry name" value="IP3 receptor type 1 binding core, domain 2"/>
    <property type="match status" value="2"/>
</dbReference>
<evidence type="ECO:0000256" key="7">
    <source>
        <dbReference type="ARBA" id="ARBA00023136"/>
    </source>
</evidence>
<feature type="coiled-coil region" evidence="10">
    <location>
        <begin position="300"/>
        <end position="327"/>
    </location>
</feature>
<dbReference type="GO" id="GO:0012505">
    <property type="term" value="C:endomembrane system"/>
    <property type="evidence" value="ECO:0007669"/>
    <property type="project" value="UniProtKB-SubCell"/>
</dbReference>
<keyword evidence="18" id="KW-1185">Reference proteome</keyword>
<dbReference type="PANTHER" id="PTHR13715:SF99">
    <property type="entry name" value="INOSITOL 1,4,5-TRISPHOSPHATE RECEPTOR-LIKE PROTEIN A"/>
    <property type="match status" value="1"/>
</dbReference>
<feature type="transmembrane region" description="Helical" evidence="11">
    <location>
        <begin position="2789"/>
        <end position="2809"/>
    </location>
</feature>
<dbReference type="SUPFAM" id="SSF82109">
    <property type="entry name" value="MIR domain"/>
    <property type="match status" value="2"/>
</dbReference>
<keyword evidence="3 11" id="KW-0812">Transmembrane</keyword>
<dbReference type="InterPro" id="IPR000699">
    <property type="entry name" value="RIH_dom"/>
</dbReference>
<dbReference type="OMA" id="AYICHEN"/>
<evidence type="ECO:0000313" key="18">
    <source>
        <dbReference type="Proteomes" id="UP000000600"/>
    </source>
</evidence>
<keyword evidence="7 11" id="KW-0472">Membrane</keyword>
<dbReference type="InterPro" id="IPR015925">
    <property type="entry name" value="Ryanodine_IP3_receptor"/>
</dbReference>
<dbReference type="GO" id="GO:0005262">
    <property type="term" value="F:calcium channel activity"/>
    <property type="evidence" value="ECO:0007669"/>
    <property type="project" value="InterPro"/>
</dbReference>
<dbReference type="Pfam" id="PF08454">
    <property type="entry name" value="RIH_assoc"/>
    <property type="match status" value="1"/>
</dbReference>
<dbReference type="STRING" id="5888.A0EI63"/>
<feature type="transmembrane region" description="Helical" evidence="11">
    <location>
        <begin position="2867"/>
        <end position="2888"/>
    </location>
</feature>
<dbReference type="RefSeq" id="XP_001462377.1">
    <property type="nucleotide sequence ID" value="XM_001462340.1"/>
</dbReference>
<dbReference type="Proteomes" id="UP000000600">
    <property type="component" value="Unassembled WGS sequence"/>
</dbReference>
<evidence type="ECO:0000259" key="15">
    <source>
        <dbReference type="Pfam" id="PF08454"/>
    </source>
</evidence>
<evidence type="ECO:0000256" key="11">
    <source>
        <dbReference type="SAM" id="Phobius"/>
    </source>
</evidence>
<dbReference type="InterPro" id="IPR013662">
    <property type="entry name" value="RIH_assoc-dom"/>
</dbReference>
<dbReference type="OrthoDB" id="300855at2759"/>
<keyword evidence="6" id="KW-0406">Ion transport</keyword>
<dbReference type="InterPro" id="IPR014821">
    <property type="entry name" value="Ins145_P3_rcpt"/>
</dbReference>
<name>A0EI63_PARTE</name>
<evidence type="ECO:0000259" key="16">
    <source>
        <dbReference type="Pfam" id="PF08709"/>
    </source>
</evidence>
<comment type="subcellular location">
    <subcellularLocation>
        <location evidence="1">Endomembrane system</location>
        <topology evidence="1">Multi-pass membrane protein</topology>
    </subcellularLocation>
</comment>
<evidence type="ECO:0000256" key="1">
    <source>
        <dbReference type="ARBA" id="ARBA00004127"/>
    </source>
</evidence>
<feature type="domain" description="MIR" evidence="14">
    <location>
        <begin position="347"/>
        <end position="480"/>
    </location>
</feature>
<feature type="domain" description="Ion transport" evidence="12">
    <location>
        <begin position="2666"/>
        <end position="2892"/>
    </location>
</feature>
<dbReference type="eggNOG" id="KOG3533">
    <property type="taxonomic scope" value="Eukaryota"/>
</dbReference>
<dbReference type="Gene3D" id="1.10.287.70">
    <property type="match status" value="1"/>
</dbReference>
<dbReference type="InterPro" id="IPR035910">
    <property type="entry name" value="RyR/IP3R_RIH_dom_sf"/>
</dbReference>
<organism evidence="17 18">
    <name type="scientific">Paramecium tetraurelia</name>
    <dbReference type="NCBI Taxonomy" id="5888"/>
    <lineage>
        <taxon>Eukaryota</taxon>
        <taxon>Sar</taxon>
        <taxon>Alveolata</taxon>
        <taxon>Ciliophora</taxon>
        <taxon>Intramacronucleata</taxon>
        <taxon>Oligohymenophorea</taxon>
        <taxon>Peniculida</taxon>
        <taxon>Parameciidae</taxon>
        <taxon>Paramecium</taxon>
    </lineage>
</organism>
<evidence type="ECO:0000256" key="3">
    <source>
        <dbReference type="ARBA" id="ARBA00022692"/>
    </source>
</evidence>
<evidence type="ECO:0000259" key="13">
    <source>
        <dbReference type="Pfam" id="PF01365"/>
    </source>
</evidence>
<evidence type="ECO:0000256" key="6">
    <source>
        <dbReference type="ARBA" id="ARBA00023065"/>
    </source>
</evidence>
<dbReference type="CDD" id="cd23263">
    <property type="entry name" value="beta-trefoil_MIR"/>
    <property type="match status" value="1"/>
</dbReference>
<evidence type="ECO:0000256" key="9">
    <source>
        <dbReference type="ARBA" id="ARBA00023303"/>
    </source>
</evidence>
<dbReference type="Pfam" id="PF02815">
    <property type="entry name" value="MIR"/>
    <property type="match status" value="1"/>
</dbReference>
<feature type="transmembrane region" description="Helical" evidence="11">
    <location>
        <begin position="2669"/>
        <end position="2690"/>
    </location>
</feature>
<dbReference type="InParanoid" id="A0EI63"/>
<dbReference type="InterPro" id="IPR005821">
    <property type="entry name" value="Ion_trans_dom"/>
</dbReference>
<evidence type="ECO:0000256" key="5">
    <source>
        <dbReference type="ARBA" id="ARBA00022989"/>
    </source>
</evidence>
<keyword evidence="10" id="KW-0175">Coiled coil</keyword>
<dbReference type="HOGENOM" id="CLU_000207_0_0_1"/>
<keyword evidence="9" id="KW-0407">Ion channel</keyword>
<dbReference type="eggNOG" id="KOG2243">
    <property type="taxonomic scope" value="Eukaryota"/>
</dbReference>
<feature type="domain" description="Inositol 1,4,5-trisphosphate/ryanodine receptor" evidence="16">
    <location>
        <begin position="63"/>
        <end position="288"/>
    </location>
</feature>
<accession>A0EI63</accession>
<dbReference type="GO" id="GO:0016020">
    <property type="term" value="C:membrane"/>
    <property type="evidence" value="ECO:0007669"/>
    <property type="project" value="InterPro"/>
</dbReference>
<feature type="coiled-coil region" evidence="10">
    <location>
        <begin position="2978"/>
        <end position="3022"/>
    </location>
</feature>
<dbReference type="KEGG" id="ptm:GSPATT00027332001"/>
<feature type="transmembrane region" description="Helical" evidence="11">
    <location>
        <begin position="2711"/>
        <end position="2733"/>
    </location>
</feature>
<evidence type="ECO:0000259" key="14">
    <source>
        <dbReference type="Pfam" id="PF02815"/>
    </source>
</evidence>
<keyword evidence="4" id="KW-0677">Repeat</keyword>
<proteinExistence type="predicted"/>
<evidence type="ECO:0000256" key="10">
    <source>
        <dbReference type="SAM" id="Coils"/>
    </source>
</evidence>
<evidence type="ECO:0000256" key="4">
    <source>
        <dbReference type="ARBA" id="ARBA00022737"/>
    </source>
</evidence>
<sequence>MISPKEVVNLNDYTKGKSQDGDEIMLDGTILINECYVEFDCIQSIYLINLLYLSRVMKQEDLNYLTYGSVISISHVQDDHSFITADGFVKRSVCLKNFHHIDVVTAKNLGKMKSRPYFNTLFQIFPKFTNNTKQEILKELQGEEQEEETQPAIQNILDGIQKQQKADEKSIMSKEQIQSFSQKLLQEFKYNLDTFEKCKSHKVSYKSHIQLLHLASSKFLACHQKEARVESSNYKITLDELPSDASLFKILPAYKYQKEGEQVIYASDIVYIVRATSLMNKLTFLHASQEMGNYGKTKKKQKSDEDLQVYKNEKDIIKREVNASLDEENQTQWRISVYSDYVPETSGCLKCGDVIWLHHSETNTTIAATRKGKPVDQKNFHSFNLVEWLGVENVELNVLSGSTKESYDEYTGDTHSMWIIEAEDYKEGGIVTFDKKYRFKHFASGLYLAGTIERFYLEKQRTTQTLFYFSQLKNTQMREKSVTRGNYAYICHENQAQENTNYWVDIQWGKSQIHTPVLHQEQHKTDQSVFKLYASSSNDVWEISFVLSCVKTLMNYLEDVSQLKWENDANDKEVLKDHLLKIQTTKQCIEDINDFCNNRLYNSTPEQKYGTINQFRQKLLKEQYYIDLLVKILVQQLKPEDLVMWSRRFMIIQMQDTQQQQEKMSNTEQSNKKQGLKEHELLAYVAFKINMNQSIYTLLTSICKQNPENEKYTFDLIGHFLDHCRHIPEAIKCMISIIGNNQELLSQLSANMKIDYNPKEQEFFEPEEEKMQVQHHKVQNNFLIFFLNLLENDDQPHKADYLTFLREMCVYNNQGINQNQEAIYKLLKKHNHKKIALIKDKEDPDKITLKDGKLIIPFKLQNDPKEMYFINEQLQFYAHVSFGRNYLWKQELEQYFSKDFLFQNIWQDDGNKTYSVLQAALCKIAMSLYIDHDPLNRVQLPKYCNLYKGIDQVVESQHMDLYKPLIEDLFRYLQDVRNQIVHSLDSKENGENNRGYDVLDGNDEKSLLINELLYNSCQMMQLVLELDVFTLLDKEPNYYYQQIIDIVVHFFFYDFKQLQLMKSVYKLQKNEISQRKQRKDNNPLGIGLNLGANLMNMANPMNLNLNLNNIFGSDEEQKSDTEDEEQIDDGIVDDVQMYTNPLMRGFIKLENELQSTILIREESGSNQLEIKIKLTLCNIMDRFLDMRQNYLMLNVLSFFKKQIIERMQDGMQQTKLTKDKEELLVGLQDSEIDIIKIQQYVQAKTDSNLLGLLPNIAKTGIKDIDEKEEQKDAFGIGALNFLNKLAETKLESEEFKIFTQNLMLIYDLDQYFSLNLPQEDITKISNPIGVVLPFLFTNFSQIHEEELEKRCLAIIMRLFNQREELCNNLLKLQLISDPIKSKLYEYLSEHVYRLNQLIDRSEVWLTDFMKNSKYEDLDETLEIIDNFRQGFFKDTQISARIMSTASEIDPEKQNLMNALKIYVPILNLIRDQLQSLDFHLENNKNIQKKQRLAQLFIYAFQFLTYFCRSNHENQILLSQSLSSFEFIHIEVGQIPLICEIYRDNQKMLSSINRNDKVFHKFVEAIYQNGRKAQYLDFFLTIIKQGNKYLFDNQLLVLNTFLEKEELLYTEKNEFLFDGEIQLQQSDFLNDLAHPPPMNQPFRYHAKLLDLLLQCAYIQVIEGDQKDNFTINVAKLKKKFSLQYLVSLICKQDSLTSKNPSIQDQGFGLIKKQLWIFLMNVHITSEKSHNVAKDIQNDILRITDFEIKRLEQLSMDQSYSKYFDFLTDAVLPLFTNYLNRKNVPTRSEEDEEAHDHEQKDIAQLLCFAKLLSQTMIQLGKYITRKRHVQSLTGFFSFYQTTEMGRCCSSLENQQQKWEDLGEYYNLRLVMSNIESGENDNFLTEQQEPILMFNQNAIQQSHGDNPVPKTIFQNNNNFAKPDVVGMQFWQKQNKKQKEEQPIIEMEVKTEDVEKIALAWDEFISHLCLADKSKIEIQAETQKLSEAILKFELYFGGQNENKNEKNEKILKVERTTLIKKFINFLSYALNNNQNNKTIITLLSVLRKLIEGKSKEENQGELEVEGENNEMEEMQNLFNKLGATRMVLTVLSESTTLDSEMLRHFLMFINTLLSGGNNKVQKTISEFMKTYPKSEVIFSRLNNVIQAQIKQITIKAKDKKNEDQLQNLQLQTDEPNIQELQQEQELELLLTQVLKFLQNCCEGHYLDLQNYIRQQSNSRNSYNMINQVAELLLTYYYKDKAQYDNMVLCLDTLNELVQGPCPENQVAVADSKFFEIASDLFGSRKDKKSAGKAQTMGSNFRTIKTQNNKYKSSRFQKQQNGSDLKPWQIERMQTKCLILILSLIEMREISDSNPIIKRIMRHLTPSLLQKHLVKSFDKYEKQCKEGYQIEVLDHIKEDPENTKENDDTRDELILQKGFYIYFLMCYYMESDKNAENQFVQMYRANTRKKLKQDKGALEDLLFGDNIIGQLVSFVMSFANSWIDLMNQIKKEAQKQIANQNQGPDQLDKLNKEKYAEQKEEKKAEKQKYIKRAFDFFYKNSASIEVVRNNEIEIVYFILLPYTNNLPKEQKVEFHENVDRSSTKSKVQFLVQESERLIEICEHEEQLRRIFQRQKFLALFANYVKLWKDLAFLFTLLLNLFIIGSFAKNDSGNRLTDFRLFRDERYSPQQTRNIFLICGTIMACCSIFVVSFFLFKNAPLIIRKAWKTKLPFEDKFTYWPIQLIYKIFKLLAVLFYILKEIEVVYYLAYGALAVIGTVLHPFFFSFHLTEILIRYPTLKNVIRSVWEPKQQLGLTLVLFIILVYVYGLIAYTFFFEDYKGKCQSTLFCFLFTFDWTFKANGGVGGYLSGLEDENKIDKYQLGRFVFDNTSNIFLVIIMVNIVAGIIIDTFGSLREEESNKIRDIEDKCFICGNLKTTFDRLQDSSSMGGGFDHHIKVNHYMWNYVFFMAYLKYKDPTDYTGIEQYVWEKIQTKDLTWFPFNKARELQGLKSEEEEDSKRIERLSTDMSNVMEQMQSVNQMLNQIKNRKQSRHNAIKSVELL</sequence>
<protein>
    <submittedName>
        <fullName evidence="17">Uncharacterized protein</fullName>
    </submittedName>
</protein>
<dbReference type="EMBL" id="CT868680">
    <property type="protein sequence ID" value="CAK95004.1"/>
    <property type="molecule type" value="Genomic_DNA"/>
</dbReference>
<feature type="transmembrane region" description="Helical" evidence="11">
    <location>
        <begin position="2625"/>
        <end position="2642"/>
    </location>
</feature>
<feature type="transmembrane region" description="Helical" evidence="11">
    <location>
        <begin position="2739"/>
        <end position="2768"/>
    </location>
</feature>
<evidence type="ECO:0000256" key="2">
    <source>
        <dbReference type="ARBA" id="ARBA00022448"/>
    </source>
</evidence>
<feature type="domain" description="RIH" evidence="13">
    <location>
        <begin position="1446"/>
        <end position="1608"/>
    </location>
</feature>
<keyword evidence="2" id="KW-0813">Transport</keyword>
<dbReference type="Pfam" id="PF00520">
    <property type="entry name" value="Ion_trans"/>
    <property type="match status" value="1"/>
</dbReference>
<feature type="domain" description="RIH" evidence="13">
    <location>
        <begin position="587"/>
        <end position="827"/>
    </location>
</feature>